<reference evidence="1 2" key="1">
    <citation type="submission" date="2015-09" db="EMBL/GenBank/DDBJ databases">
        <title>Draft genome sequence of Kouleothrix aurantiaca JCM 19913.</title>
        <authorList>
            <person name="Hemp J."/>
        </authorList>
    </citation>
    <scope>NUCLEOTIDE SEQUENCE [LARGE SCALE GENOMIC DNA]</scope>
    <source>
        <strain evidence="1 2">COM-B</strain>
    </source>
</reference>
<accession>A0A0P9FAM3</accession>
<dbReference type="InterPro" id="IPR006311">
    <property type="entry name" value="TAT_signal"/>
</dbReference>
<dbReference type="Proteomes" id="UP000050509">
    <property type="component" value="Unassembled WGS sequence"/>
</dbReference>
<evidence type="ECO:0000313" key="2">
    <source>
        <dbReference type="Proteomes" id="UP000050509"/>
    </source>
</evidence>
<dbReference type="EMBL" id="LJCR01001848">
    <property type="protein sequence ID" value="KPV49626.1"/>
    <property type="molecule type" value="Genomic_DNA"/>
</dbReference>
<gene>
    <name evidence="1" type="ORF">SE17_31550</name>
</gene>
<name>A0A0P9FAM3_9CHLR</name>
<dbReference type="PROSITE" id="PS51318">
    <property type="entry name" value="TAT"/>
    <property type="match status" value="1"/>
</dbReference>
<evidence type="ECO:0000313" key="1">
    <source>
        <dbReference type="EMBL" id="KPV49626.1"/>
    </source>
</evidence>
<feature type="non-terminal residue" evidence="1">
    <location>
        <position position="94"/>
    </location>
</feature>
<keyword evidence="2" id="KW-1185">Reference proteome</keyword>
<dbReference type="AlphaFoldDB" id="A0A0P9FAM3"/>
<protein>
    <submittedName>
        <fullName evidence="1">Uncharacterized protein</fullName>
    </submittedName>
</protein>
<proteinExistence type="predicted"/>
<sequence>MPTQPPTQPAPATFSRRLRLLALALMLLLVLALAALAAPLALWAYDLQRAGQLLDAGIAWPKPRTAASLPKARDAGALRAALAYLGSAAARRPT</sequence>
<organism evidence="1 2">
    <name type="scientific">Kouleothrix aurantiaca</name>
    <dbReference type="NCBI Taxonomy" id="186479"/>
    <lineage>
        <taxon>Bacteria</taxon>
        <taxon>Bacillati</taxon>
        <taxon>Chloroflexota</taxon>
        <taxon>Chloroflexia</taxon>
        <taxon>Chloroflexales</taxon>
        <taxon>Roseiflexineae</taxon>
        <taxon>Roseiflexaceae</taxon>
        <taxon>Kouleothrix</taxon>
    </lineage>
</organism>
<comment type="caution">
    <text evidence="1">The sequence shown here is derived from an EMBL/GenBank/DDBJ whole genome shotgun (WGS) entry which is preliminary data.</text>
</comment>